<dbReference type="Proteomes" id="UP000012065">
    <property type="component" value="Unassembled WGS sequence"/>
</dbReference>
<dbReference type="PRINTS" id="PR00320">
    <property type="entry name" value="GPROTEINBRPT"/>
</dbReference>
<dbReference type="InterPro" id="IPR027417">
    <property type="entry name" value="P-loop_NTPase"/>
</dbReference>
<dbReference type="InterPro" id="IPR001680">
    <property type="entry name" value="WD40_rpt"/>
</dbReference>
<feature type="repeat" description="WD" evidence="3">
    <location>
        <begin position="689"/>
        <end position="723"/>
    </location>
</feature>
<evidence type="ECO:0000256" key="3">
    <source>
        <dbReference type="PROSITE-ProRule" id="PRU00221"/>
    </source>
</evidence>
<evidence type="ECO:0000256" key="2">
    <source>
        <dbReference type="ARBA" id="ARBA00022737"/>
    </source>
</evidence>
<organism evidence="5 6">
    <name type="scientific">Thanatephorus cucumeris (strain AG1-IB / isolate 7/3/14)</name>
    <name type="common">Lettuce bottom rot fungus</name>
    <name type="synonym">Rhizoctonia solani</name>
    <dbReference type="NCBI Taxonomy" id="1108050"/>
    <lineage>
        <taxon>Eukaryota</taxon>
        <taxon>Fungi</taxon>
        <taxon>Dikarya</taxon>
        <taxon>Basidiomycota</taxon>
        <taxon>Agaricomycotina</taxon>
        <taxon>Agaricomycetes</taxon>
        <taxon>Cantharellales</taxon>
        <taxon>Ceratobasidiaceae</taxon>
        <taxon>Rhizoctonia</taxon>
        <taxon>Rhizoctonia solani AG-1</taxon>
    </lineage>
</organism>
<name>M5C9K0_THACB</name>
<reference evidence="5 6" key="1">
    <citation type="journal article" date="2013" name="J. Biotechnol.">
        <title>Establishment and interpretation of the genome sequence of the phytopathogenic fungus Rhizoctonia solani AG1-IB isolate 7/3/14.</title>
        <authorList>
            <person name="Wibberg D.W."/>
            <person name="Jelonek L.J."/>
            <person name="Rupp O.R."/>
            <person name="Hennig M.H."/>
            <person name="Eikmeyer F.E."/>
            <person name="Goesmann A.G."/>
            <person name="Hartmann A.H."/>
            <person name="Borriss R.B."/>
            <person name="Grosch R.G."/>
            <person name="Puehler A.P."/>
            <person name="Schlueter A.S."/>
        </authorList>
    </citation>
    <scope>NUCLEOTIDE SEQUENCE [LARGE SCALE GENOMIC DNA]</scope>
    <source>
        <strain evidence="6">AG1-IB / isolate 7/3/14</strain>
    </source>
</reference>
<dbReference type="HOGENOM" id="CLU_000288_6_3_1"/>
<feature type="repeat" description="WD" evidence="3">
    <location>
        <begin position="560"/>
        <end position="601"/>
    </location>
</feature>
<comment type="caution">
    <text evidence="5">The sequence shown here is derived from an EMBL/GenBank/DDBJ whole genome shotgun (WGS) entry which is preliminary data.</text>
</comment>
<evidence type="ECO:0000256" key="1">
    <source>
        <dbReference type="ARBA" id="ARBA00022574"/>
    </source>
</evidence>
<gene>
    <name evidence="5" type="ORF">BN14_10825</name>
</gene>
<dbReference type="Pfam" id="PF00400">
    <property type="entry name" value="WD40"/>
    <property type="match status" value="11"/>
</dbReference>
<dbReference type="InterPro" id="IPR050505">
    <property type="entry name" value="WDR55/POC1"/>
</dbReference>
<evidence type="ECO:0000259" key="4">
    <source>
        <dbReference type="PROSITE" id="PS50837"/>
    </source>
</evidence>
<dbReference type="PROSITE" id="PS50082">
    <property type="entry name" value="WD_REPEATS_2"/>
    <property type="match status" value="9"/>
</dbReference>
<evidence type="ECO:0000313" key="5">
    <source>
        <dbReference type="EMBL" id="CCO36683.1"/>
    </source>
</evidence>
<feature type="repeat" description="WD" evidence="3">
    <location>
        <begin position="777"/>
        <end position="818"/>
    </location>
</feature>
<dbReference type="InterPro" id="IPR007111">
    <property type="entry name" value="NACHT_NTPase"/>
</dbReference>
<protein>
    <submittedName>
        <fullName evidence="5">Vegetative incompatibility protein HET-E-1</fullName>
    </submittedName>
</protein>
<evidence type="ECO:0000313" key="6">
    <source>
        <dbReference type="Proteomes" id="UP000012065"/>
    </source>
</evidence>
<feature type="repeat" description="WD" evidence="3">
    <location>
        <begin position="994"/>
        <end position="1028"/>
    </location>
</feature>
<feature type="repeat" description="WD" evidence="3">
    <location>
        <begin position="905"/>
        <end position="946"/>
    </location>
</feature>
<dbReference type="InterPro" id="IPR020472">
    <property type="entry name" value="WD40_PAC1"/>
</dbReference>
<keyword evidence="1 3" id="KW-0853">WD repeat</keyword>
<dbReference type="Pfam" id="PF24883">
    <property type="entry name" value="NPHP3_N"/>
    <property type="match status" value="1"/>
</dbReference>
<accession>M5C9K0</accession>
<dbReference type="InterPro" id="IPR019775">
    <property type="entry name" value="WD40_repeat_CS"/>
</dbReference>
<dbReference type="SUPFAM" id="SSF50978">
    <property type="entry name" value="WD40 repeat-like"/>
    <property type="match status" value="2"/>
</dbReference>
<dbReference type="PANTHER" id="PTHR44019:SF8">
    <property type="entry name" value="POC1 CENTRIOLAR PROTEIN HOMOLOG"/>
    <property type="match status" value="1"/>
</dbReference>
<feature type="domain" description="NACHT" evidence="4">
    <location>
        <begin position="45"/>
        <end position="190"/>
    </location>
</feature>
<keyword evidence="2" id="KW-0677">Repeat</keyword>
<proteinExistence type="predicted"/>
<feature type="repeat" description="WD" evidence="3">
    <location>
        <begin position="743"/>
        <end position="775"/>
    </location>
</feature>
<dbReference type="PANTHER" id="PTHR44019">
    <property type="entry name" value="WD REPEAT-CONTAINING PROTEIN 55"/>
    <property type="match status" value="1"/>
</dbReference>
<dbReference type="Gene3D" id="3.40.50.300">
    <property type="entry name" value="P-loop containing nucleotide triphosphate hydrolases"/>
    <property type="match status" value="1"/>
</dbReference>
<dbReference type="PROSITE" id="PS50837">
    <property type="entry name" value="NACHT"/>
    <property type="match status" value="1"/>
</dbReference>
<dbReference type="EMBL" id="CAOJ01016303">
    <property type="protein sequence ID" value="CCO36683.1"/>
    <property type="molecule type" value="Genomic_DNA"/>
</dbReference>
<dbReference type="Gene3D" id="2.130.10.10">
    <property type="entry name" value="YVTN repeat-like/Quinoprotein amine dehydrogenase"/>
    <property type="match status" value="5"/>
</dbReference>
<dbReference type="InterPro" id="IPR036322">
    <property type="entry name" value="WD40_repeat_dom_sf"/>
</dbReference>
<dbReference type="SUPFAM" id="SSF52540">
    <property type="entry name" value="P-loop containing nucleoside triphosphate hydrolases"/>
    <property type="match status" value="1"/>
</dbReference>
<dbReference type="InterPro" id="IPR015943">
    <property type="entry name" value="WD40/YVTN_repeat-like_dom_sf"/>
</dbReference>
<dbReference type="CDD" id="cd00200">
    <property type="entry name" value="WD40"/>
    <property type="match status" value="2"/>
</dbReference>
<dbReference type="AlphaFoldDB" id="M5C9K0"/>
<dbReference type="SMART" id="SM00320">
    <property type="entry name" value="WD40"/>
    <property type="match status" value="14"/>
</dbReference>
<feature type="repeat" description="WD" evidence="3">
    <location>
        <begin position="820"/>
        <end position="861"/>
    </location>
</feature>
<dbReference type="PROSITE" id="PS50294">
    <property type="entry name" value="WD_REPEATS_REGION"/>
    <property type="match status" value="9"/>
</dbReference>
<dbReference type="PROSITE" id="PS00678">
    <property type="entry name" value="WD_REPEATS_1"/>
    <property type="match status" value="7"/>
</dbReference>
<dbReference type="InterPro" id="IPR056884">
    <property type="entry name" value="NPHP3-like_N"/>
</dbReference>
<feature type="repeat" description="WD" evidence="3">
    <location>
        <begin position="646"/>
        <end position="687"/>
    </location>
</feature>
<sequence>MSPSKAAIYNSAESETIKRGLCTPGTRKPQIDLLLEWARTPDSGKTCWMNGMAGTGKTTIAYTVCSQLERDCQLGASFFCSRTISACRQVKYIIPTIAYQLARFSLPFQYALSKALELDPDAQDRALGVQYQKLIVEPLAEVRSSLPEDFIVVIDALDECENEDSVSQILDQLLSSTDTSLIRFLISSRPEKQIAHKMAGRLNGHEDTRLVLHDLDRSTVKADIKAYMRAELKEVPLTDAQWPLVVDCCGELFIYASTVCRYIKNAHETMSLKEAVHTVATRESNHGHEKTIDDLYRTLLGTAFGSSGVNDQDKKRMNDILQTVVCAMEPMSVNSIASLLRLDSGDRRAEMWCIEQKVNEDLILLVRDASQFVSVYANHPVSQSTPHIYVSMLAFWPPSRPISGAYMSRTSGLARPTGTAMDRRQLALIATWKFSNFGVNSMGLKADGTRLVAPSENGIEVYDTATGESVVSLTDNCAKKVYYVAISGDGTRVAFSQYDGAPYVWDIRNGGTVTQLLADSISEVTSIAISYDGTRVACGLKNGEVYIQALDQAASSIGPLQMHTGRVWSVAFSPNGLHLASGSFDPTIQVWDVRTGQPVGESFGNDMSQVLSLSYSNDGSRIASGFADKTVRVWDPQKGQSVLGPLVGHSDGVSCVAFSSNHALIASGSWDYTILVYNAHTGHTVLGPLRGHTGTVSSVIFSPDATRLFSCSDDRTVRIWNVKDLGGPAISSTAPALSVATFAVRYSHSGLRVVSGSHDGSVHVWDVRTGKLVRGPLRGHKSVVSCVDYSPDDQRIASGSWDNTLRIWDASTGEDTHGPMNGHSRPVNCVRFSADGSLVVSGSNDGTVRTWDVSTGQQTKQLFAGYSEILSVGVSPVGSQVVCGSLDGLIRLLDIHTGDTLVGTIQGHTLQVSSVEFSPDGKRLVSGSHDNTARIWDAETGKQLVVCGGYDDSYKGFLNCVALSPNGLHVASCSYGDTLHIWDGQSGKLIIGPLRGHTSIVLCVQFSPDGSHLVSCSHDATIRFWDVSCIGSRLQTNNTIKSDDEALNCPKSHTGPDWWLLDEEGWVTDSGGRHLIWVPPDLRSCLVFPPTSIIVADQGYYQLDTDGWKIGNKWTECYRA</sequence>
<feature type="repeat" description="WD" evidence="3">
    <location>
        <begin position="603"/>
        <end position="644"/>
    </location>
</feature>